<evidence type="ECO:0000313" key="2">
    <source>
        <dbReference type="Proteomes" id="UP000027135"/>
    </source>
</evidence>
<accession>A0A067RRC7</accession>
<dbReference type="Proteomes" id="UP000027135">
    <property type="component" value="Unassembled WGS sequence"/>
</dbReference>
<gene>
    <name evidence="1" type="ORF">L798_15739</name>
</gene>
<organism evidence="1 2">
    <name type="scientific">Zootermopsis nevadensis</name>
    <name type="common">Dampwood termite</name>
    <dbReference type="NCBI Taxonomy" id="136037"/>
    <lineage>
        <taxon>Eukaryota</taxon>
        <taxon>Metazoa</taxon>
        <taxon>Ecdysozoa</taxon>
        <taxon>Arthropoda</taxon>
        <taxon>Hexapoda</taxon>
        <taxon>Insecta</taxon>
        <taxon>Pterygota</taxon>
        <taxon>Neoptera</taxon>
        <taxon>Polyneoptera</taxon>
        <taxon>Dictyoptera</taxon>
        <taxon>Blattodea</taxon>
        <taxon>Blattoidea</taxon>
        <taxon>Termitoidae</taxon>
        <taxon>Termopsidae</taxon>
        <taxon>Zootermopsis</taxon>
    </lineage>
</organism>
<name>A0A067RRC7_ZOONE</name>
<proteinExistence type="predicted"/>
<dbReference type="AlphaFoldDB" id="A0A067RRC7"/>
<keyword evidence="2" id="KW-1185">Reference proteome</keyword>
<dbReference type="EMBL" id="KK852471">
    <property type="protein sequence ID" value="KDR23170.1"/>
    <property type="molecule type" value="Genomic_DNA"/>
</dbReference>
<reference evidence="1 2" key="1">
    <citation type="journal article" date="2014" name="Nat. Commun.">
        <title>Molecular traces of alternative social organization in a termite genome.</title>
        <authorList>
            <person name="Terrapon N."/>
            <person name="Li C."/>
            <person name="Robertson H.M."/>
            <person name="Ji L."/>
            <person name="Meng X."/>
            <person name="Booth W."/>
            <person name="Chen Z."/>
            <person name="Childers C.P."/>
            <person name="Glastad K.M."/>
            <person name="Gokhale K."/>
            <person name="Gowin J."/>
            <person name="Gronenberg W."/>
            <person name="Hermansen R.A."/>
            <person name="Hu H."/>
            <person name="Hunt B.G."/>
            <person name="Huylmans A.K."/>
            <person name="Khalil S.M."/>
            <person name="Mitchell R.D."/>
            <person name="Munoz-Torres M.C."/>
            <person name="Mustard J.A."/>
            <person name="Pan H."/>
            <person name="Reese J.T."/>
            <person name="Scharf M.E."/>
            <person name="Sun F."/>
            <person name="Vogel H."/>
            <person name="Xiao J."/>
            <person name="Yang W."/>
            <person name="Yang Z."/>
            <person name="Yang Z."/>
            <person name="Zhou J."/>
            <person name="Zhu J."/>
            <person name="Brent C.S."/>
            <person name="Elsik C.G."/>
            <person name="Goodisman M.A."/>
            <person name="Liberles D.A."/>
            <person name="Roe R.M."/>
            <person name="Vargo E.L."/>
            <person name="Vilcinskas A."/>
            <person name="Wang J."/>
            <person name="Bornberg-Bauer E."/>
            <person name="Korb J."/>
            <person name="Zhang G."/>
            <person name="Liebig J."/>
        </authorList>
    </citation>
    <scope>NUCLEOTIDE SEQUENCE [LARGE SCALE GENOMIC DNA]</scope>
    <source>
        <tissue evidence="1">Whole organism</tissue>
    </source>
</reference>
<dbReference type="InParanoid" id="A0A067RRC7"/>
<sequence>MVTADDDGGLKCSVPHGAVECLRQASSAHSVRVKDARLRPHHQVMLTGLSDPPQVVLVLRFHHGGHFLYTETTPRFSRFRINGQLTG</sequence>
<evidence type="ECO:0000313" key="1">
    <source>
        <dbReference type="EMBL" id="KDR23170.1"/>
    </source>
</evidence>
<protein>
    <submittedName>
        <fullName evidence="1">Uncharacterized protein</fullName>
    </submittedName>
</protein>